<dbReference type="Proteomes" id="UP000307808">
    <property type="component" value="Unassembled WGS sequence"/>
</dbReference>
<feature type="transmembrane region" description="Helical" evidence="1">
    <location>
        <begin position="14"/>
        <end position="33"/>
    </location>
</feature>
<comment type="caution">
    <text evidence="2">The sequence shown here is derived from an EMBL/GenBank/DDBJ whole genome shotgun (WGS) entry which is preliminary data.</text>
</comment>
<feature type="transmembrane region" description="Helical" evidence="1">
    <location>
        <begin position="112"/>
        <end position="131"/>
    </location>
</feature>
<evidence type="ECO:0000313" key="2">
    <source>
        <dbReference type="EMBL" id="TKI61891.1"/>
    </source>
</evidence>
<keyword evidence="1" id="KW-1133">Transmembrane helix</keyword>
<protein>
    <submittedName>
        <fullName evidence="2">DUF2752 domain-containing protein</fullName>
    </submittedName>
</protein>
<accession>A0A4U2YPW4</accession>
<evidence type="ECO:0000313" key="3">
    <source>
        <dbReference type="Proteomes" id="UP000307808"/>
    </source>
</evidence>
<dbReference type="OrthoDB" id="5966662at2"/>
<organism evidence="2 3">
    <name type="scientific">Nocardioides jishulii</name>
    <dbReference type="NCBI Taxonomy" id="2575440"/>
    <lineage>
        <taxon>Bacteria</taxon>
        <taxon>Bacillati</taxon>
        <taxon>Actinomycetota</taxon>
        <taxon>Actinomycetes</taxon>
        <taxon>Propionibacteriales</taxon>
        <taxon>Nocardioidaceae</taxon>
        <taxon>Nocardioides</taxon>
    </lineage>
</organism>
<reference evidence="2 3" key="1">
    <citation type="submission" date="2019-04" db="EMBL/GenBank/DDBJ databases">
        <authorList>
            <person name="Dong K."/>
        </authorList>
    </citation>
    <scope>NUCLEOTIDE SEQUENCE [LARGE SCALE GENOMIC DNA]</scope>
    <source>
        <strain evidence="3">dk3543</strain>
    </source>
</reference>
<keyword evidence="1" id="KW-0472">Membrane</keyword>
<evidence type="ECO:0000256" key="1">
    <source>
        <dbReference type="SAM" id="Phobius"/>
    </source>
</evidence>
<keyword evidence="1" id="KW-0812">Transmembrane</keyword>
<gene>
    <name evidence="2" type="ORF">FC770_13060</name>
</gene>
<keyword evidence="3" id="KW-1185">Reference proteome</keyword>
<sequence length="141" mass="14557">MGGTNAPATRARRLLPVLATGAVVGVAALALHLRDPHVQGSWGFCPTALVGLACPFCGSLRAVHHLTDLDVAAAASSNLVLVVAAPFAVALWTGALVRAWRGRAPLLPSLPAPAWWAIGVALALFALLRNLPLPLGEWLAP</sequence>
<name>A0A4U2YPW4_9ACTN</name>
<feature type="transmembrane region" description="Helical" evidence="1">
    <location>
        <begin position="79"/>
        <end position="100"/>
    </location>
</feature>
<dbReference type="EMBL" id="SZPY01000003">
    <property type="protein sequence ID" value="TKI61891.1"/>
    <property type="molecule type" value="Genomic_DNA"/>
</dbReference>
<dbReference type="AlphaFoldDB" id="A0A4U2YPW4"/>
<proteinExistence type="predicted"/>
<dbReference type="InterPro" id="IPR021215">
    <property type="entry name" value="DUF2752"/>
</dbReference>
<dbReference type="Pfam" id="PF10825">
    <property type="entry name" value="DUF2752"/>
    <property type="match status" value="1"/>
</dbReference>